<comment type="caution">
    <text evidence="1">The sequence shown here is derived from an EMBL/GenBank/DDBJ whole genome shotgun (WGS) entry which is preliminary data.</text>
</comment>
<keyword evidence="2" id="KW-1185">Reference proteome</keyword>
<protein>
    <submittedName>
        <fullName evidence="1">Integrase family protein</fullName>
    </submittedName>
</protein>
<sequence>MITYQLREDIPKKVVSDRCDVSSDVLERHYDRRTDREKMEQRRDFIEDL</sequence>
<reference evidence="1 2" key="1">
    <citation type="journal article" date="2014" name="PLoS Genet.">
        <title>Phylogenetically driven sequencing of extremely halophilic archaea reveals strategies for static and dynamic osmo-response.</title>
        <authorList>
            <person name="Becker E.A."/>
            <person name="Seitzer P.M."/>
            <person name="Tritt A."/>
            <person name="Larsen D."/>
            <person name="Krusor M."/>
            <person name="Yao A.I."/>
            <person name="Wu D."/>
            <person name="Madern D."/>
            <person name="Eisen J.A."/>
            <person name="Darling A.E."/>
            <person name="Facciotti M.T."/>
        </authorList>
    </citation>
    <scope>NUCLEOTIDE SEQUENCE [LARGE SCALE GENOMIC DNA]</scope>
    <source>
        <strain evidence="1 2">JCM 10879</strain>
    </source>
</reference>
<dbReference type="eggNOG" id="arCOG01250">
    <property type="taxonomic scope" value="Archaea"/>
</dbReference>
<evidence type="ECO:0000313" key="2">
    <source>
        <dbReference type="Proteomes" id="UP000011607"/>
    </source>
</evidence>
<dbReference type="EMBL" id="AOMA01000110">
    <property type="protein sequence ID" value="EMA36864.1"/>
    <property type="molecule type" value="Genomic_DNA"/>
</dbReference>
<organism evidence="1 2">
    <name type="scientific">Halobiforma nitratireducens JCM 10879</name>
    <dbReference type="NCBI Taxonomy" id="1227454"/>
    <lineage>
        <taxon>Archaea</taxon>
        <taxon>Methanobacteriati</taxon>
        <taxon>Methanobacteriota</taxon>
        <taxon>Stenosarchaea group</taxon>
        <taxon>Halobacteria</taxon>
        <taxon>Halobacteriales</taxon>
        <taxon>Natrialbaceae</taxon>
        <taxon>Halobiforma</taxon>
    </lineage>
</organism>
<gene>
    <name evidence="1" type="ORF">C446_11075</name>
</gene>
<dbReference type="Proteomes" id="UP000011607">
    <property type="component" value="Unassembled WGS sequence"/>
</dbReference>
<dbReference type="AlphaFoldDB" id="M0LWX0"/>
<evidence type="ECO:0000313" key="1">
    <source>
        <dbReference type="EMBL" id="EMA36864.1"/>
    </source>
</evidence>
<accession>M0LWX0</accession>
<proteinExistence type="predicted"/>
<name>M0LWX0_9EURY</name>